<name>A0A101EPQ0_9THEM</name>
<keyword evidence="5" id="KW-0472">Membrane</keyword>
<accession>A0A101EPQ0</accession>
<feature type="transmembrane region" description="Helical" evidence="5">
    <location>
        <begin position="190"/>
        <end position="223"/>
    </location>
</feature>
<evidence type="ECO:0000256" key="2">
    <source>
        <dbReference type="ARBA" id="ARBA00029447"/>
    </source>
</evidence>
<dbReference type="Proteomes" id="UP000058636">
    <property type="component" value="Unassembled WGS sequence"/>
</dbReference>
<evidence type="ECO:0000256" key="5">
    <source>
        <dbReference type="SAM" id="Phobius"/>
    </source>
</evidence>
<comment type="similarity">
    <text evidence="2">Belongs to the methyl-accepting chemotaxis (MCP) protein family.</text>
</comment>
<dbReference type="GO" id="GO:0007165">
    <property type="term" value="P:signal transduction"/>
    <property type="evidence" value="ECO:0007669"/>
    <property type="project" value="UniProtKB-KW"/>
</dbReference>
<dbReference type="Pfam" id="PF00015">
    <property type="entry name" value="MCPsignal"/>
    <property type="match status" value="1"/>
</dbReference>
<dbReference type="InterPro" id="IPR004090">
    <property type="entry name" value="Chemotax_Me-accpt_rcpt"/>
</dbReference>
<dbReference type="EMBL" id="LGFG01000118">
    <property type="protein sequence ID" value="KUK22638.1"/>
    <property type="molecule type" value="Genomic_DNA"/>
</dbReference>
<protein>
    <submittedName>
        <fullName evidence="6">Methyl-accepting chemotaxis sensory transducer</fullName>
    </submittedName>
</protein>
<sequence>MKGFVVNIWLQTWSRIFGADVVKEMKKKYNVPDTFYNPLEDVPDELPVNMSRELASRKGITYEELWYKTGKENLKTFFEHYPEYFKKTSFLSFMAAMDMVHRVLTRRIKGAKPPRIFFKLLSSRKALIRYESKRNFKNYFLGLMETASEFFDDPIKYRVLREGSDNGRNYLEVEVEATKEYGKFEKLRSLIVLGAGFVKSLVPVNVLMIPLFSFVFIFIIFTFLPFGNLLKSVFSAFLISLVMAFDTKDLKKGLNVIKESLKLVSRKNFDNPVMISGPKEFSDLSAELNNAVEKTKEIIVGILGDVQEIDAYSSRVVDAVNSMKEQLETMSSLSNEIATTAVQISNDTERISSAVTSNVETITSIISEQTQIIKSLNEAVSLIVQSANNVEQSADGIVKMSQRFSKLVEEAKNLQEQAGMIMQVAATVSSIAEQTNLLALNAAIEAARSGEAGRGFAVVADEIRKLAEESRSSSSKIAEYLSTINTGIDKLVQTIQAEFEEMKEQSNQLLESSERNKESSEVISSISQKLSDLIDVLNQQVDNLNGITNSIQNLLAISEESSATAEEISSSIQNFFSQLKVVLDSVNETINLLSVIKENFKDMVL</sequence>
<evidence type="ECO:0000313" key="7">
    <source>
        <dbReference type="Proteomes" id="UP000058636"/>
    </source>
</evidence>
<dbReference type="SMART" id="SM00283">
    <property type="entry name" value="MA"/>
    <property type="match status" value="1"/>
</dbReference>
<dbReference type="PRINTS" id="PR00260">
    <property type="entry name" value="CHEMTRNSDUCR"/>
</dbReference>
<dbReference type="PATRIC" id="fig|93930.3.peg.310"/>
<feature type="coiled-coil region" evidence="4">
    <location>
        <begin position="488"/>
        <end position="516"/>
    </location>
</feature>
<keyword evidence="1 3" id="KW-0807">Transducer</keyword>
<comment type="caution">
    <text evidence="6">The sequence shown here is derived from an EMBL/GenBank/DDBJ whole genome shotgun (WGS) entry which is preliminary data.</text>
</comment>
<dbReference type="GO" id="GO:0006935">
    <property type="term" value="P:chemotaxis"/>
    <property type="evidence" value="ECO:0007669"/>
    <property type="project" value="InterPro"/>
</dbReference>
<dbReference type="PANTHER" id="PTHR32089">
    <property type="entry name" value="METHYL-ACCEPTING CHEMOTAXIS PROTEIN MCPB"/>
    <property type="match status" value="1"/>
</dbReference>
<evidence type="ECO:0000256" key="1">
    <source>
        <dbReference type="ARBA" id="ARBA00023224"/>
    </source>
</evidence>
<keyword evidence="5" id="KW-0812">Transmembrane</keyword>
<dbReference type="GO" id="GO:0004888">
    <property type="term" value="F:transmembrane signaling receptor activity"/>
    <property type="evidence" value="ECO:0007669"/>
    <property type="project" value="InterPro"/>
</dbReference>
<dbReference type="Gene3D" id="3.90.1520.10">
    <property type="entry name" value="H-NOX domain"/>
    <property type="match status" value="1"/>
</dbReference>
<dbReference type="GO" id="GO:0016020">
    <property type="term" value="C:membrane"/>
    <property type="evidence" value="ECO:0007669"/>
    <property type="project" value="InterPro"/>
</dbReference>
<dbReference type="SUPFAM" id="SSF111126">
    <property type="entry name" value="Ligand-binding domain in the NO signalling and Golgi transport"/>
    <property type="match status" value="1"/>
</dbReference>
<dbReference type="InterPro" id="IPR038158">
    <property type="entry name" value="H-NOX_domain_sf"/>
</dbReference>
<dbReference type="Pfam" id="PF07700">
    <property type="entry name" value="HNOB"/>
    <property type="match status" value="1"/>
</dbReference>
<organism evidence="6 7">
    <name type="scientific">Thermotoga petrophila</name>
    <dbReference type="NCBI Taxonomy" id="93929"/>
    <lineage>
        <taxon>Bacteria</taxon>
        <taxon>Thermotogati</taxon>
        <taxon>Thermotogota</taxon>
        <taxon>Thermotogae</taxon>
        <taxon>Thermotogales</taxon>
        <taxon>Thermotogaceae</taxon>
        <taxon>Thermotoga</taxon>
    </lineage>
</organism>
<dbReference type="InterPro" id="IPR011644">
    <property type="entry name" value="Heme_NO-bd"/>
</dbReference>
<dbReference type="Gene3D" id="1.10.287.950">
    <property type="entry name" value="Methyl-accepting chemotaxis protein"/>
    <property type="match status" value="1"/>
</dbReference>
<gene>
    <name evidence="6" type="ORF">XD57_1268</name>
</gene>
<dbReference type="InterPro" id="IPR004089">
    <property type="entry name" value="MCPsignal_dom"/>
</dbReference>
<reference evidence="6 7" key="1">
    <citation type="journal article" date="2015" name="MBio">
        <title>Genome-Resolved Metagenomic Analysis Reveals Roles for Candidate Phyla and Other Microbial Community Members in Biogeochemical Transformations in Oil Reservoirs.</title>
        <authorList>
            <person name="Hu P."/>
            <person name="Tom L."/>
            <person name="Singh A."/>
            <person name="Thomas B.C."/>
            <person name="Baker B.J."/>
            <person name="Piceno Y.M."/>
            <person name="Andersen G.L."/>
            <person name="Banfield J.F."/>
        </authorList>
    </citation>
    <scope>NUCLEOTIDE SEQUENCE [LARGE SCALE GENOMIC DNA]</scope>
    <source>
        <strain evidence="6">46_26</strain>
    </source>
</reference>
<dbReference type="InterPro" id="IPR024096">
    <property type="entry name" value="NO_sig/Golgi_transp_ligand-bd"/>
</dbReference>
<evidence type="ECO:0000313" key="6">
    <source>
        <dbReference type="EMBL" id="KUK22638.1"/>
    </source>
</evidence>
<dbReference type="GO" id="GO:0020037">
    <property type="term" value="F:heme binding"/>
    <property type="evidence" value="ECO:0007669"/>
    <property type="project" value="InterPro"/>
</dbReference>
<proteinExistence type="inferred from homology"/>
<keyword evidence="4" id="KW-0175">Coiled coil</keyword>
<dbReference type="PROSITE" id="PS50111">
    <property type="entry name" value="CHEMOTAXIS_TRANSDUC_2"/>
    <property type="match status" value="1"/>
</dbReference>
<evidence type="ECO:0000256" key="4">
    <source>
        <dbReference type="SAM" id="Coils"/>
    </source>
</evidence>
<dbReference type="AlphaFoldDB" id="A0A101EPQ0"/>
<keyword evidence="5" id="KW-1133">Transmembrane helix</keyword>
<dbReference type="PANTHER" id="PTHR32089:SF112">
    <property type="entry name" value="LYSOZYME-LIKE PROTEIN-RELATED"/>
    <property type="match status" value="1"/>
</dbReference>
<evidence type="ECO:0000256" key="3">
    <source>
        <dbReference type="PROSITE-ProRule" id="PRU00284"/>
    </source>
</evidence>
<dbReference type="SUPFAM" id="SSF58104">
    <property type="entry name" value="Methyl-accepting chemotaxis protein (MCP) signaling domain"/>
    <property type="match status" value="1"/>
</dbReference>